<keyword evidence="1" id="KW-0472">Membrane</keyword>
<evidence type="ECO:0000256" key="1">
    <source>
        <dbReference type="SAM" id="Phobius"/>
    </source>
</evidence>
<sequence>MNTYKLTLIAMLASMAIAGRLVMANVPNVQPVTAIIIITGFWLGPLAAVIMAFLTTFLSNVFLGMGYWTIWQILSWSIIGMGAGLIGKYWANIPVWALSIYGFLSGVVYGLIISLTMRVAGQPFWAYYLAGLPMDLNHAASNVIFILVLSPVLGTLFSRYQKKYLLTSV</sequence>
<gene>
    <name evidence="2" type="ORF">P9989_12035</name>
</gene>
<dbReference type="Proteomes" id="UP001221597">
    <property type="component" value="Chromosome"/>
</dbReference>
<feature type="transmembrane region" description="Helical" evidence="1">
    <location>
        <begin position="6"/>
        <end position="23"/>
    </location>
</feature>
<keyword evidence="3" id="KW-1185">Reference proteome</keyword>
<reference evidence="2 3" key="1">
    <citation type="submission" date="2023-04" db="EMBL/GenBank/DDBJ databases">
        <title>Genome sequence of Halobacillus naozhouensis KACC 21980.</title>
        <authorList>
            <person name="Kim S."/>
            <person name="Heo J."/>
            <person name="Kwon S.-W."/>
        </authorList>
    </citation>
    <scope>NUCLEOTIDE SEQUENCE [LARGE SCALE GENOMIC DNA]</scope>
    <source>
        <strain evidence="2 3">KCTC 13234</strain>
    </source>
</reference>
<evidence type="ECO:0000313" key="3">
    <source>
        <dbReference type="Proteomes" id="UP001221597"/>
    </source>
</evidence>
<dbReference type="RefSeq" id="WP_283075161.1">
    <property type="nucleotide sequence ID" value="NZ_CP121671.1"/>
</dbReference>
<name>A0ABY8IWH7_9BACI</name>
<keyword evidence="1" id="KW-1133">Transmembrane helix</keyword>
<protein>
    <submittedName>
        <fullName evidence="2">ECF transporter S component</fullName>
    </submittedName>
</protein>
<keyword evidence="1" id="KW-0812">Transmembrane</keyword>
<proteinExistence type="predicted"/>
<feature type="transmembrane region" description="Helical" evidence="1">
    <location>
        <begin position="98"/>
        <end position="119"/>
    </location>
</feature>
<feature type="transmembrane region" description="Helical" evidence="1">
    <location>
        <begin position="70"/>
        <end position="91"/>
    </location>
</feature>
<organism evidence="2 3">
    <name type="scientific">Halobacillus naozhouensis</name>
    <dbReference type="NCBI Taxonomy" id="554880"/>
    <lineage>
        <taxon>Bacteria</taxon>
        <taxon>Bacillati</taxon>
        <taxon>Bacillota</taxon>
        <taxon>Bacilli</taxon>
        <taxon>Bacillales</taxon>
        <taxon>Bacillaceae</taxon>
        <taxon>Halobacillus</taxon>
    </lineage>
</organism>
<accession>A0ABY8IWH7</accession>
<dbReference type="InterPro" id="IPR009825">
    <property type="entry name" value="ECF_substrate-spec-like"/>
</dbReference>
<feature type="transmembrane region" description="Helical" evidence="1">
    <location>
        <begin position="139"/>
        <end position="157"/>
    </location>
</feature>
<dbReference type="EMBL" id="CP121671">
    <property type="protein sequence ID" value="WFT73136.1"/>
    <property type="molecule type" value="Genomic_DNA"/>
</dbReference>
<feature type="transmembrane region" description="Helical" evidence="1">
    <location>
        <begin position="35"/>
        <end position="58"/>
    </location>
</feature>
<evidence type="ECO:0000313" key="2">
    <source>
        <dbReference type="EMBL" id="WFT73136.1"/>
    </source>
</evidence>
<dbReference type="Gene3D" id="1.10.1760.20">
    <property type="match status" value="1"/>
</dbReference>
<dbReference type="Pfam" id="PF07155">
    <property type="entry name" value="ECF-ribofla_trS"/>
    <property type="match status" value="1"/>
</dbReference>